<dbReference type="InterPro" id="IPR026870">
    <property type="entry name" value="Zinc_ribbon_dom"/>
</dbReference>
<name>A0A554MWJ0_9EURY</name>
<comment type="caution">
    <text evidence="6">The sequence shown here is derived from an EMBL/GenBank/DDBJ whole genome shotgun (WGS) entry which is preliminary data.</text>
</comment>
<dbReference type="GO" id="GO:0006352">
    <property type="term" value="P:DNA-templated transcription initiation"/>
    <property type="evidence" value="ECO:0007669"/>
    <property type="project" value="InterPro"/>
</dbReference>
<evidence type="ECO:0000259" key="5">
    <source>
        <dbReference type="Pfam" id="PF13240"/>
    </source>
</evidence>
<dbReference type="OrthoDB" id="387292at2157"/>
<dbReference type="AlphaFoldDB" id="A0A554MWJ0"/>
<organism evidence="6 7">
    <name type="scientific">Haloglomus irregulare</name>
    <dbReference type="NCBI Taxonomy" id="2234134"/>
    <lineage>
        <taxon>Archaea</taxon>
        <taxon>Methanobacteriati</taxon>
        <taxon>Methanobacteriota</taxon>
        <taxon>Stenosarchaea group</taxon>
        <taxon>Halobacteria</taxon>
        <taxon>Halobacteriales</taxon>
        <taxon>Natronomonadaceae</taxon>
        <taxon>Haloglomus</taxon>
    </lineage>
</organism>
<keyword evidence="2" id="KW-0677">Repeat</keyword>
<evidence type="ECO:0000313" key="7">
    <source>
        <dbReference type="Proteomes" id="UP000319894"/>
    </source>
</evidence>
<accession>A0A554MWJ0</accession>
<dbReference type="EMBL" id="QMDX01000012">
    <property type="protein sequence ID" value="TSD09485.1"/>
    <property type="molecule type" value="Genomic_DNA"/>
</dbReference>
<evidence type="ECO:0000256" key="1">
    <source>
        <dbReference type="ARBA" id="ARBA00005560"/>
    </source>
</evidence>
<keyword evidence="7" id="KW-1185">Reference proteome</keyword>
<dbReference type="InterPro" id="IPR000814">
    <property type="entry name" value="TBP"/>
</dbReference>
<dbReference type="Pfam" id="PF13240">
    <property type="entry name" value="Zn_Ribbon_1"/>
    <property type="match status" value="1"/>
</dbReference>
<proteinExistence type="inferred from homology"/>
<keyword evidence="4" id="KW-0804">Transcription</keyword>
<comment type="similarity">
    <text evidence="1">Belongs to the TBP family.</text>
</comment>
<feature type="domain" description="Zinc-ribbon" evidence="5">
    <location>
        <begin position="153"/>
        <end position="174"/>
    </location>
</feature>
<evidence type="ECO:0000256" key="3">
    <source>
        <dbReference type="ARBA" id="ARBA00023125"/>
    </source>
</evidence>
<evidence type="ECO:0000256" key="4">
    <source>
        <dbReference type="ARBA" id="ARBA00023163"/>
    </source>
</evidence>
<evidence type="ECO:0000256" key="2">
    <source>
        <dbReference type="ARBA" id="ARBA00022737"/>
    </source>
</evidence>
<keyword evidence="3" id="KW-0238">DNA-binding</keyword>
<dbReference type="Gene3D" id="3.30.310.10">
    <property type="entry name" value="TATA-Binding Protein"/>
    <property type="match status" value="1"/>
</dbReference>
<dbReference type="RefSeq" id="WP_144262995.1">
    <property type="nucleotide sequence ID" value="NZ_QMDX01000012.1"/>
</dbReference>
<protein>
    <recommendedName>
        <fullName evidence="5">Zinc-ribbon domain-containing protein</fullName>
    </recommendedName>
</protein>
<dbReference type="Pfam" id="PF00352">
    <property type="entry name" value="TBP"/>
    <property type="match status" value="1"/>
</dbReference>
<reference evidence="6 7" key="1">
    <citation type="submission" date="2018-06" db="EMBL/GenBank/DDBJ databases">
        <title>Natronomonas sp. F16-60 a new haloarchaeon isolated from a solar saltern of Isla Cristina, Huelva, Spain.</title>
        <authorList>
            <person name="Duran-Viseras A."/>
            <person name="Sanchez-Porro C."/>
            <person name="Ventosa A."/>
        </authorList>
    </citation>
    <scope>NUCLEOTIDE SEQUENCE [LARGE SCALE GENOMIC DNA]</scope>
    <source>
        <strain evidence="6 7">F16-60</strain>
    </source>
</reference>
<dbReference type="InParanoid" id="A0A554MWJ0"/>
<gene>
    <name evidence="6" type="ORF">DP107_15185</name>
</gene>
<dbReference type="GO" id="GO:0003677">
    <property type="term" value="F:DNA binding"/>
    <property type="evidence" value="ECO:0007669"/>
    <property type="project" value="UniProtKB-KW"/>
</dbReference>
<dbReference type="InterPro" id="IPR012295">
    <property type="entry name" value="TBP_dom_sf"/>
</dbReference>
<dbReference type="Proteomes" id="UP000319894">
    <property type="component" value="Unassembled WGS sequence"/>
</dbReference>
<sequence>MTVDRARLLVALDDLDVQGMASVAVADVPEIEVRDPAYAVALDAAVDTNMATLELGIEATTYQPDAFPGVVYQGDAATVLVFGTGQLVVADAGSRADADAAVATVVARLVETGLIDPGAVPEAGVEALPLPAAEDLPGRVHEAADPDDGAPECPDCGTDLQGTENFCPECGAELA</sequence>
<dbReference type="SUPFAM" id="SSF55945">
    <property type="entry name" value="TATA-box binding protein-like"/>
    <property type="match status" value="1"/>
</dbReference>
<evidence type="ECO:0000313" key="6">
    <source>
        <dbReference type="EMBL" id="TSD09485.1"/>
    </source>
</evidence>